<protein>
    <submittedName>
        <fullName evidence="3">Nucleoside hydrolase</fullName>
    </submittedName>
</protein>
<reference evidence="3" key="1">
    <citation type="submission" date="2024-07" db="EMBL/GenBank/DDBJ databases">
        <title>Complete genome sequence of Verrucomicrobiaceae bacterium NT6N.</title>
        <authorList>
            <person name="Huang C."/>
            <person name="Takami H."/>
            <person name="Hamasaki K."/>
        </authorList>
    </citation>
    <scope>NUCLEOTIDE SEQUENCE</scope>
    <source>
        <strain evidence="3">NT6N</strain>
    </source>
</reference>
<evidence type="ECO:0000313" key="3">
    <source>
        <dbReference type="EMBL" id="BDS06852.1"/>
    </source>
</evidence>
<keyword evidence="3" id="KW-0378">Hydrolase</keyword>
<evidence type="ECO:0000256" key="1">
    <source>
        <dbReference type="SAM" id="SignalP"/>
    </source>
</evidence>
<dbReference type="EMBL" id="AP026866">
    <property type="protein sequence ID" value="BDS06852.1"/>
    <property type="molecule type" value="Genomic_DNA"/>
</dbReference>
<evidence type="ECO:0000259" key="2">
    <source>
        <dbReference type="Pfam" id="PF01156"/>
    </source>
</evidence>
<feature type="signal peptide" evidence="1">
    <location>
        <begin position="1"/>
        <end position="17"/>
    </location>
</feature>
<accession>A0AAT9FLM4</accession>
<dbReference type="PANTHER" id="PTHR43264">
    <property type="match status" value="1"/>
</dbReference>
<sequence>MIRLISLILFSAALVQAKPVSIIFDTDMGNDVDDVMALAMIHQLERRGACKLLACTSTKDHIKSAPFIDVINTYYGRPDIPVGAVRKGVTPQIGKYIALADKKSSTGELVYPRQLDTGLDAPDAVDLIRKTLAAQPDGSVKLIQVGFSTNLAQLLDSKADTHSKLSGPDLVKKKVSQLLVMAGAFTPNGKYKNHREYNVIMDIPAAQKIAKEWPTEILWSGFEVGAALRYPWKSISEDFTKPTPNLMHESYIAYVGKPGTENALWDLTCVLHAAYPDRNYFGLSQKGQVHVTDQGLTHFTAKSDGRDRYFTMTASQQIRVLETLVQLVSTPPPAR</sequence>
<dbReference type="GO" id="GO:0016799">
    <property type="term" value="F:hydrolase activity, hydrolyzing N-glycosyl compounds"/>
    <property type="evidence" value="ECO:0007669"/>
    <property type="project" value="InterPro"/>
</dbReference>
<dbReference type="Pfam" id="PF01156">
    <property type="entry name" value="IU_nuc_hydro"/>
    <property type="match status" value="1"/>
</dbReference>
<dbReference type="KEGG" id="osu:NT6N_18920"/>
<dbReference type="AlphaFoldDB" id="A0AAT9FLM4"/>
<name>A0AAT9FLM4_9BACT</name>
<feature type="domain" description="Inosine/uridine-preferring nucleoside hydrolase" evidence="2">
    <location>
        <begin position="22"/>
        <end position="293"/>
    </location>
</feature>
<dbReference type="PANTHER" id="PTHR43264:SF1">
    <property type="entry name" value="INOSINE_URIDINE-PREFERRING NUCLEOSIDE HYDROLASE DOMAIN-CONTAINING PROTEIN"/>
    <property type="match status" value="1"/>
</dbReference>
<dbReference type="InterPro" id="IPR036452">
    <property type="entry name" value="Ribo_hydro-like"/>
</dbReference>
<dbReference type="Gene3D" id="3.90.245.10">
    <property type="entry name" value="Ribonucleoside hydrolase-like"/>
    <property type="match status" value="1"/>
</dbReference>
<dbReference type="SUPFAM" id="SSF53590">
    <property type="entry name" value="Nucleoside hydrolase"/>
    <property type="match status" value="1"/>
</dbReference>
<dbReference type="InterPro" id="IPR001910">
    <property type="entry name" value="Inosine/uridine_hydrolase_dom"/>
</dbReference>
<dbReference type="CDD" id="cd02652">
    <property type="entry name" value="nuc_hydro_2"/>
    <property type="match status" value="1"/>
</dbReference>
<proteinExistence type="predicted"/>
<feature type="chain" id="PRO_5043344570" evidence="1">
    <location>
        <begin position="18"/>
        <end position="335"/>
    </location>
</feature>
<keyword evidence="1" id="KW-0732">Signal</keyword>
<organism evidence="3">
    <name type="scientific">Oceaniferula spumae</name>
    <dbReference type="NCBI Taxonomy" id="2979115"/>
    <lineage>
        <taxon>Bacteria</taxon>
        <taxon>Pseudomonadati</taxon>
        <taxon>Verrucomicrobiota</taxon>
        <taxon>Verrucomicrobiia</taxon>
        <taxon>Verrucomicrobiales</taxon>
        <taxon>Verrucomicrobiaceae</taxon>
        <taxon>Oceaniferula</taxon>
    </lineage>
</organism>
<gene>
    <name evidence="3" type="ORF">NT6N_18920</name>
</gene>